<feature type="non-terminal residue" evidence="1">
    <location>
        <position position="1"/>
    </location>
</feature>
<proteinExistence type="predicted"/>
<reference evidence="1" key="1">
    <citation type="journal article" date="2014" name="Front. Microbiol.">
        <title>High frequency of phylogenetically diverse reductive dehalogenase-homologous genes in deep subseafloor sedimentary metagenomes.</title>
        <authorList>
            <person name="Kawai M."/>
            <person name="Futagami T."/>
            <person name="Toyoda A."/>
            <person name="Takaki Y."/>
            <person name="Nishi S."/>
            <person name="Hori S."/>
            <person name="Arai W."/>
            <person name="Tsubouchi T."/>
            <person name="Morono Y."/>
            <person name="Uchiyama I."/>
            <person name="Ito T."/>
            <person name="Fujiyama A."/>
            <person name="Inagaki F."/>
            <person name="Takami H."/>
        </authorList>
    </citation>
    <scope>NUCLEOTIDE SEQUENCE</scope>
    <source>
        <strain evidence="1">Expedition CK06-06</strain>
    </source>
</reference>
<accession>X0U204</accession>
<evidence type="ECO:0000313" key="1">
    <source>
        <dbReference type="EMBL" id="GAF99559.1"/>
    </source>
</evidence>
<dbReference type="AlphaFoldDB" id="X0U204"/>
<protein>
    <recommendedName>
        <fullName evidence="2">RNA polymerase sigma factor 70 region 4 type 2 domain-containing protein</fullName>
    </recommendedName>
</protein>
<name>X0U204_9ZZZZ</name>
<sequence>KDCVKLPKKRGSGGGGGDLTSDIWLNIPSYIFKDRTLSVLEAIVKYLKEERMLSYHEIAVLLKRDDRTIWTVYNRVKKKHG</sequence>
<gene>
    <name evidence="1" type="ORF">S01H1_45084</name>
</gene>
<evidence type="ECO:0008006" key="2">
    <source>
        <dbReference type="Google" id="ProtNLM"/>
    </source>
</evidence>
<comment type="caution">
    <text evidence="1">The sequence shown here is derived from an EMBL/GenBank/DDBJ whole genome shotgun (WGS) entry which is preliminary data.</text>
</comment>
<dbReference type="EMBL" id="BARS01028787">
    <property type="protein sequence ID" value="GAF99559.1"/>
    <property type="molecule type" value="Genomic_DNA"/>
</dbReference>
<organism evidence="1">
    <name type="scientific">marine sediment metagenome</name>
    <dbReference type="NCBI Taxonomy" id="412755"/>
    <lineage>
        <taxon>unclassified sequences</taxon>
        <taxon>metagenomes</taxon>
        <taxon>ecological metagenomes</taxon>
    </lineage>
</organism>